<sequence>MVVASGSRWEQSLFYALEQGRLLLATHPRDLVRGLTRPPALDVAKLVDLVALYDAPESTVFEGVRRLPLGHVLERSPGRPPTVRPWFTPATDEDRAISTAEAPALMREAVRGAVAASLPAGGDVGATLSGGLDSGMVVATASGLLAPAGRGIHAMTHVPLPGAPEPTGSWEADDGPYAEDVARSLTGVTWAPVVNTDRVPPLESCRWALDRAWYPTFNPANQEWCNQIVRDAEARGLPLLLTGASGNATFSRDNDGIVRGLLQHGRLGALVREVRRRAAARGALAPAARSVVRETLPRRVLAWRRAQRRRRLGVSWAMPDVADLPVRADALSDAARADLALLAQEFPPAGRDMWLDFVRLDTSRHGFPQNLSDDVWWSDPLSDPEVVALALRLPEEAWLAGGRNRGLAREAAAGLLPDRVRLRTTNGGQSADVDQWVRGQEQAYRGLVDRFRESPTVRQVLDVERLATAVGPEMTDPATASVWQDIHGRAFAIGQFAVWYEDRVRSG</sequence>
<dbReference type="Gene3D" id="3.40.50.620">
    <property type="entry name" value="HUPs"/>
    <property type="match status" value="1"/>
</dbReference>
<evidence type="ECO:0000256" key="2">
    <source>
        <dbReference type="ARBA" id="ARBA00012737"/>
    </source>
</evidence>
<dbReference type="GO" id="GO:0005829">
    <property type="term" value="C:cytosol"/>
    <property type="evidence" value="ECO:0007669"/>
    <property type="project" value="TreeGrafter"/>
</dbReference>
<proteinExistence type="predicted"/>
<gene>
    <name evidence="6" type="ORF">HNR19_003563</name>
</gene>
<dbReference type="EMBL" id="JACCFP010000001">
    <property type="protein sequence ID" value="NYJ02865.1"/>
    <property type="molecule type" value="Genomic_DNA"/>
</dbReference>
<feature type="domain" description="Asparagine synthetase" evidence="5">
    <location>
        <begin position="106"/>
        <end position="283"/>
    </location>
</feature>
<comment type="pathway">
    <text evidence="1">Amino-acid biosynthesis; L-asparagine biosynthesis; L-asparagine from L-aspartate (L-Gln route): step 1/1.</text>
</comment>
<dbReference type="InterPro" id="IPR051786">
    <property type="entry name" value="ASN_synthetase/amidase"/>
</dbReference>
<dbReference type="GO" id="GO:0004066">
    <property type="term" value="F:asparagine synthase (glutamine-hydrolyzing) activity"/>
    <property type="evidence" value="ECO:0007669"/>
    <property type="project" value="UniProtKB-EC"/>
</dbReference>
<comment type="catalytic activity">
    <reaction evidence="4">
        <text>L-aspartate + L-glutamine + ATP + H2O = L-asparagine + L-glutamate + AMP + diphosphate + H(+)</text>
        <dbReference type="Rhea" id="RHEA:12228"/>
        <dbReference type="ChEBI" id="CHEBI:15377"/>
        <dbReference type="ChEBI" id="CHEBI:15378"/>
        <dbReference type="ChEBI" id="CHEBI:29985"/>
        <dbReference type="ChEBI" id="CHEBI:29991"/>
        <dbReference type="ChEBI" id="CHEBI:30616"/>
        <dbReference type="ChEBI" id="CHEBI:33019"/>
        <dbReference type="ChEBI" id="CHEBI:58048"/>
        <dbReference type="ChEBI" id="CHEBI:58359"/>
        <dbReference type="ChEBI" id="CHEBI:456215"/>
        <dbReference type="EC" id="6.3.5.4"/>
    </reaction>
</comment>
<dbReference type="EC" id="6.3.5.4" evidence="2"/>
<dbReference type="PANTHER" id="PTHR43284">
    <property type="entry name" value="ASPARAGINE SYNTHETASE (GLUTAMINE-HYDROLYZING)"/>
    <property type="match status" value="1"/>
</dbReference>
<evidence type="ECO:0000256" key="3">
    <source>
        <dbReference type="ARBA" id="ARBA00022888"/>
    </source>
</evidence>
<reference evidence="6 7" key="1">
    <citation type="submission" date="2020-07" db="EMBL/GenBank/DDBJ databases">
        <title>Sequencing the genomes of 1000 actinobacteria strains.</title>
        <authorList>
            <person name="Klenk H.-P."/>
        </authorList>
    </citation>
    <scope>NUCLEOTIDE SEQUENCE [LARGE SCALE GENOMIC DNA]</scope>
    <source>
        <strain evidence="6 7">DSM 103833</strain>
    </source>
</reference>
<dbReference type="InterPro" id="IPR001962">
    <property type="entry name" value="Asn_synthase"/>
</dbReference>
<keyword evidence="6" id="KW-0436">Ligase</keyword>
<protein>
    <recommendedName>
        <fullName evidence="2">asparagine synthase (glutamine-hydrolyzing)</fullName>
        <ecNumber evidence="2">6.3.5.4</ecNumber>
    </recommendedName>
</protein>
<comment type="caution">
    <text evidence="6">The sequence shown here is derived from an EMBL/GenBank/DDBJ whole genome shotgun (WGS) entry which is preliminary data.</text>
</comment>
<keyword evidence="3" id="KW-0061">Asparagine biosynthesis</keyword>
<dbReference type="InterPro" id="IPR014729">
    <property type="entry name" value="Rossmann-like_a/b/a_fold"/>
</dbReference>
<dbReference type="Proteomes" id="UP000530424">
    <property type="component" value="Unassembled WGS sequence"/>
</dbReference>
<dbReference type="Pfam" id="PF00733">
    <property type="entry name" value="Asn_synthase"/>
    <property type="match status" value="2"/>
</dbReference>
<evidence type="ECO:0000313" key="7">
    <source>
        <dbReference type="Proteomes" id="UP000530424"/>
    </source>
</evidence>
<dbReference type="RefSeq" id="WP_179669174.1">
    <property type="nucleotide sequence ID" value="NZ_JACCFP010000001.1"/>
</dbReference>
<dbReference type="AlphaFoldDB" id="A0A853C532"/>
<name>A0A853C532_9ACTN</name>
<dbReference type="SUPFAM" id="SSF52402">
    <property type="entry name" value="Adenine nucleotide alpha hydrolases-like"/>
    <property type="match status" value="1"/>
</dbReference>
<dbReference type="PANTHER" id="PTHR43284:SF1">
    <property type="entry name" value="ASPARAGINE SYNTHETASE"/>
    <property type="match status" value="1"/>
</dbReference>
<dbReference type="GO" id="GO:0006529">
    <property type="term" value="P:asparagine biosynthetic process"/>
    <property type="evidence" value="ECO:0007669"/>
    <property type="project" value="UniProtKB-KW"/>
</dbReference>
<evidence type="ECO:0000259" key="5">
    <source>
        <dbReference type="Pfam" id="PF00733"/>
    </source>
</evidence>
<evidence type="ECO:0000256" key="4">
    <source>
        <dbReference type="ARBA" id="ARBA00048741"/>
    </source>
</evidence>
<keyword evidence="7" id="KW-1185">Reference proteome</keyword>
<evidence type="ECO:0000313" key="6">
    <source>
        <dbReference type="EMBL" id="NYJ02865.1"/>
    </source>
</evidence>
<feature type="domain" description="Asparagine synthetase" evidence="5">
    <location>
        <begin position="380"/>
        <end position="470"/>
    </location>
</feature>
<accession>A0A853C532</accession>
<organism evidence="6 7">
    <name type="scientific">Nocardioides thalensis</name>
    <dbReference type="NCBI Taxonomy" id="1914755"/>
    <lineage>
        <taxon>Bacteria</taxon>
        <taxon>Bacillati</taxon>
        <taxon>Actinomycetota</taxon>
        <taxon>Actinomycetes</taxon>
        <taxon>Propionibacteriales</taxon>
        <taxon>Nocardioidaceae</taxon>
        <taxon>Nocardioides</taxon>
    </lineage>
</organism>
<keyword evidence="3" id="KW-0028">Amino-acid biosynthesis</keyword>
<evidence type="ECO:0000256" key="1">
    <source>
        <dbReference type="ARBA" id="ARBA00005187"/>
    </source>
</evidence>